<dbReference type="AlphaFoldDB" id="A0A2S6EVF9"/>
<dbReference type="Proteomes" id="UP000239239">
    <property type="component" value="Unassembled WGS sequence"/>
</dbReference>
<gene>
    <name evidence="4" type="ORF">C3928_14485</name>
</gene>
<evidence type="ECO:0000313" key="4">
    <source>
        <dbReference type="EMBL" id="PPK29177.1"/>
    </source>
</evidence>
<dbReference type="GO" id="GO:0005829">
    <property type="term" value="C:cytosol"/>
    <property type="evidence" value="ECO:0007669"/>
    <property type="project" value="UniProtKB-ARBA"/>
</dbReference>
<comment type="cofactor">
    <cofactor evidence="1">
        <name>FMN</name>
        <dbReference type="ChEBI" id="CHEBI:58210"/>
    </cofactor>
</comment>
<dbReference type="GO" id="GO:0016628">
    <property type="term" value="F:oxidoreductase activity, acting on the CH-CH group of donors, NAD or NADP as acceptor"/>
    <property type="evidence" value="ECO:0007669"/>
    <property type="project" value="UniProtKB-ARBA"/>
</dbReference>
<dbReference type="InterPro" id="IPR013785">
    <property type="entry name" value="Aldolase_TIM"/>
</dbReference>
<dbReference type="GO" id="GO:0010181">
    <property type="term" value="F:FMN binding"/>
    <property type="evidence" value="ECO:0007669"/>
    <property type="project" value="InterPro"/>
</dbReference>
<dbReference type="InterPro" id="IPR001155">
    <property type="entry name" value="OxRdtase_FMN_N"/>
</dbReference>
<dbReference type="OrthoDB" id="8523426at2"/>
<dbReference type="PANTHER" id="PTHR22893:SF55">
    <property type="entry name" value="OXIDOREDUCTASE-RELATED"/>
    <property type="match status" value="1"/>
</dbReference>
<dbReference type="CDD" id="cd02933">
    <property type="entry name" value="OYE_like_FMN"/>
    <property type="match status" value="1"/>
</dbReference>
<dbReference type="SUPFAM" id="SSF51395">
    <property type="entry name" value="FMN-linked oxidoreductases"/>
    <property type="match status" value="1"/>
</dbReference>
<organism evidence="4 5">
    <name type="scientific">Legionella pneumophila</name>
    <dbReference type="NCBI Taxonomy" id="446"/>
    <lineage>
        <taxon>Bacteria</taxon>
        <taxon>Pseudomonadati</taxon>
        <taxon>Pseudomonadota</taxon>
        <taxon>Gammaproteobacteria</taxon>
        <taxon>Legionellales</taxon>
        <taxon>Legionellaceae</taxon>
        <taxon>Legionella</taxon>
    </lineage>
</organism>
<proteinExistence type="inferred from homology"/>
<keyword evidence="3" id="KW-0560">Oxidoreductase</keyword>
<dbReference type="Pfam" id="PF00724">
    <property type="entry name" value="Oxidored_FMN"/>
    <property type="match status" value="1"/>
</dbReference>
<dbReference type="Gene3D" id="3.20.20.70">
    <property type="entry name" value="Aldolase class I"/>
    <property type="match status" value="1"/>
</dbReference>
<evidence type="ECO:0000256" key="2">
    <source>
        <dbReference type="ARBA" id="ARBA00005979"/>
    </source>
</evidence>
<evidence type="ECO:0000313" key="5">
    <source>
        <dbReference type="Proteomes" id="UP000239239"/>
    </source>
</evidence>
<name>A0A2S6EVF9_LEGPN</name>
<dbReference type="PANTHER" id="PTHR22893">
    <property type="entry name" value="NADH OXIDOREDUCTASE-RELATED"/>
    <property type="match status" value="1"/>
</dbReference>
<evidence type="ECO:0000256" key="3">
    <source>
        <dbReference type="ARBA" id="ARBA00023002"/>
    </source>
</evidence>
<protein>
    <submittedName>
        <fullName evidence="4">Alkene reductase</fullName>
    </submittedName>
</protein>
<reference evidence="4 5" key="1">
    <citation type="submission" date="2018-02" db="EMBL/GenBank/DDBJ databases">
        <title>Draft genome sequences of four Legionella pneumophila clinical strains isolated in Ontario.</title>
        <authorList>
            <person name="Fortuna A."/>
            <person name="Ramnarine R."/>
            <person name="Li A."/>
            <person name="Frantz C."/>
            <person name="Mallo G."/>
        </authorList>
    </citation>
    <scope>NUCLEOTIDE SEQUENCE [LARGE SCALE GENOMIC DNA]</scope>
    <source>
        <strain evidence="4 5">LG61</strain>
    </source>
</reference>
<accession>A0A2S6EVF9</accession>
<dbReference type="EMBL" id="PQWY01000019">
    <property type="protein sequence ID" value="PPK29177.1"/>
    <property type="molecule type" value="Genomic_DNA"/>
</dbReference>
<evidence type="ECO:0000256" key="1">
    <source>
        <dbReference type="ARBA" id="ARBA00001917"/>
    </source>
</evidence>
<sequence>MTYRRFIMFNSDLILSPYQLNEKITLKNRVIMAPMTRNMANDDFSPTKQMADYYARRADAGLIITEGTIISPDGQGYSNAPGIFTQTHIDGWKMVTNAVHERGGKIFLQIWHVGRVSHPIFLNGALPISASETIMTGKVRRADDLYYGKSRAATLEEISELIHNYALAAKRAMTAGFDGIEIHGANGYLIDQFLHYHTNQRDDHYGQYPENMGRFALEVVKACINEIGGQSVGLRLSPGAYLNEIVGDQRDAMVFQYLLEELSDYGIAYVHTGNFDDGIQFKELGFKTMTEFMRTHFKGTLIASGSYTLYQARKDIQNKKYDLIALGRPFIANPDLMNRIKWNADFIPYENRMLETLF</sequence>
<dbReference type="InterPro" id="IPR045247">
    <property type="entry name" value="Oye-like"/>
</dbReference>
<comment type="similarity">
    <text evidence="2">Belongs to the NADH:flavin oxidoreductase/NADH oxidase family.</text>
</comment>
<comment type="caution">
    <text evidence="4">The sequence shown here is derived from an EMBL/GenBank/DDBJ whole genome shotgun (WGS) entry which is preliminary data.</text>
</comment>
<dbReference type="FunFam" id="3.20.20.70:FF:000059">
    <property type="entry name" value="N-ethylmaleimide reductase, FMN-linked"/>
    <property type="match status" value="1"/>
</dbReference>